<organism evidence="1 2">
    <name type="scientific">Arctium lappa</name>
    <name type="common">Greater burdock</name>
    <name type="synonym">Lappa major</name>
    <dbReference type="NCBI Taxonomy" id="4217"/>
    <lineage>
        <taxon>Eukaryota</taxon>
        <taxon>Viridiplantae</taxon>
        <taxon>Streptophyta</taxon>
        <taxon>Embryophyta</taxon>
        <taxon>Tracheophyta</taxon>
        <taxon>Spermatophyta</taxon>
        <taxon>Magnoliopsida</taxon>
        <taxon>eudicotyledons</taxon>
        <taxon>Gunneridae</taxon>
        <taxon>Pentapetalae</taxon>
        <taxon>asterids</taxon>
        <taxon>campanulids</taxon>
        <taxon>Asterales</taxon>
        <taxon>Asteraceae</taxon>
        <taxon>Carduoideae</taxon>
        <taxon>Cardueae</taxon>
        <taxon>Arctiinae</taxon>
        <taxon>Arctium</taxon>
    </lineage>
</organism>
<accession>A0ACB9B9G9</accession>
<sequence>MAGQDSVNIFKTFPTTTLGEQLSKGPRYQETKGVEGASARQKTLTKTSKDPSRVVNTPKGGEDRYTYNELMDTIANINVDVMSQGKEIKELQQVILSQQVQISNLKKLVMKLVLKKNKSKFVLKKRSTNHDSFKKGDTKEDESQFEGEMGKEAEMGTKAESSKAAETFKVAAEIGLAAVTEVAVETVKAAAETGLTVEEIEIVETLVKAKTDTPKATQKAKGVEIKEGGFEKKRKEISDAEVKRKGKEKVVEPLKKTKKSVQVALDEEVAKQLQAEIEVEEESQTAKIGKLL</sequence>
<evidence type="ECO:0000313" key="2">
    <source>
        <dbReference type="Proteomes" id="UP001055879"/>
    </source>
</evidence>
<dbReference type="Proteomes" id="UP001055879">
    <property type="component" value="Linkage Group LG06"/>
</dbReference>
<name>A0ACB9B9G9_ARCLA</name>
<evidence type="ECO:0000313" key="1">
    <source>
        <dbReference type="EMBL" id="KAI3718881.1"/>
    </source>
</evidence>
<dbReference type="EMBL" id="CM042052">
    <property type="protein sequence ID" value="KAI3718881.1"/>
    <property type="molecule type" value="Genomic_DNA"/>
</dbReference>
<reference evidence="1 2" key="2">
    <citation type="journal article" date="2022" name="Mol. Ecol. Resour.">
        <title>The genomes of chicory, endive, great burdock and yacon provide insights into Asteraceae paleo-polyploidization history and plant inulin production.</title>
        <authorList>
            <person name="Fan W."/>
            <person name="Wang S."/>
            <person name="Wang H."/>
            <person name="Wang A."/>
            <person name="Jiang F."/>
            <person name="Liu H."/>
            <person name="Zhao H."/>
            <person name="Xu D."/>
            <person name="Zhang Y."/>
        </authorList>
    </citation>
    <scope>NUCLEOTIDE SEQUENCE [LARGE SCALE GENOMIC DNA]</scope>
    <source>
        <strain evidence="2">cv. Niubang</strain>
    </source>
</reference>
<comment type="caution">
    <text evidence="1">The sequence shown here is derived from an EMBL/GenBank/DDBJ whole genome shotgun (WGS) entry which is preliminary data.</text>
</comment>
<gene>
    <name evidence="1" type="ORF">L6452_19766</name>
</gene>
<protein>
    <submittedName>
        <fullName evidence="1">Uncharacterized protein</fullName>
    </submittedName>
</protein>
<keyword evidence="2" id="KW-1185">Reference proteome</keyword>
<proteinExistence type="predicted"/>
<reference evidence="2" key="1">
    <citation type="journal article" date="2022" name="Mol. Ecol. Resour.">
        <title>The genomes of chicory, endive, great burdock and yacon provide insights into Asteraceae palaeo-polyploidization history and plant inulin production.</title>
        <authorList>
            <person name="Fan W."/>
            <person name="Wang S."/>
            <person name="Wang H."/>
            <person name="Wang A."/>
            <person name="Jiang F."/>
            <person name="Liu H."/>
            <person name="Zhao H."/>
            <person name="Xu D."/>
            <person name="Zhang Y."/>
        </authorList>
    </citation>
    <scope>NUCLEOTIDE SEQUENCE [LARGE SCALE GENOMIC DNA]</scope>
    <source>
        <strain evidence="2">cv. Niubang</strain>
    </source>
</reference>